<dbReference type="InterPro" id="IPR042176">
    <property type="entry name" value="Pantoate_ligase_C"/>
</dbReference>
<dbReference type="InterPro" id="IPR004821">
    <property type="entry name" value="Cyt_trans-like"/>
</dbReference>
<dbReference type="GO" id="GO:0015940">
    <property type="term" value="P:pantothenate biosynthetic process"/>
    <property type="evidence" value="ECO:0007669"/>
    <property type="project" value="UniProtKB-UniRule"/>
</dbReference>
<dbReference type="PANTHER" id="PTHR21299:SF1">
    <property type="entry name" value="PANTOATE--BETA-ALANINE LIGASE"/>
    <property type="match status" value="1"/>
</dbReference>
<evidence type="ECO:0000256" key="8">
    <source>
        <dbReference type="HAMAP-Rule" id="MF_00158"/>
    </source>
</evidence>
<dbReference type="RefSeq" id="WP_150899404.1">
    <property type="nucleotide sequence ID" value="NZ_WAAU01000011.1"/>
</dbReference>
<sequence length="281" mass="32671">MKIFKKKSELIDFLSKQKEEGKSIGFVPTMGALHEGHLSLVRRAKKKNDISVVSIFVNPTQFDNKEDLLKYPKTFDKDVKLLESVNCDVLFFPSVEEIYEENIVSESFDFDGLEHQMEGKFRDGHFDGVGTIVKTLFEIVMPDKAYFGKKDFQQLQIIKKLVKKYDLPVKIKGCDIYREKDGLAMSSRNARLTEEHRNIAPFIYKTLKKVKKKFGIKDANELTEWVKKQFKKEALLELEYFTIADEKTLETVTTFEPKKKYRAFIAVFAGDIRLIDNIKLK</sequence>
<dbReference type="Gene3D" id="3.30.1300.10">
    <property type="entry name" value="Pantoate-beta-alanine ligase, C-terminal domain"/>
    <property type="match status" value="1"/>
</dbReference>
<dbReference type="Proteomes" id="UP000467305">
    <property type="component" value="Unassembled WGS sequence"/>
</dbReference>
<evidence type="ECO:0000256" key="5">
    <source>
        <dbReference type="ARBA" id="ARBA00022741"/>
    </source>
</evidence>
<feature type="binding site" evidence="8">
    <location>
        <position position="154"/>
    </location>
    <ligand>
        <name>(R)-pantoate</name>
        <dbReference type="ChEBI" id="CHEBI:15980"/>
    </ligand>
</feature>
<comment type="function">
    <text evidence="8">Catalyzes the condensation of pantoate with beta-alanine in an ATP-dependent reaction via a pantoyl-adenylate intermediate.</text>
</comment>
<feature type="binding site" evidence="8">
    <location>
        <position position="61"/>
    </location>
    <ligand>
        <name>(R)-pantoate</name>
        <dbReference type="ChEBI" id="CHEBI:15980"/>
    </ligand>
</feature>
<dbReference type="FunFam" id="3.40.50.620:FF:000013">
    <property type="entry name" value="Pantothenate synthetase"/>
    <property type="match status" value="1"/>
</dbReference>
<dbReference type="GO" id="GO:0004592">
    <property type="term" value="F:pantoate-beta-alanine ligase activity"/>
    <property type="evidence" value="ECO:0007669"/>
    <property type="project" value="UniProtKB-UniRule"/>
</dbReference>
<comment type="subunit">
    <text evidence="8">Homodimer.</text>
</comment>
<comment type="miscellaneous">
    <text evidence="8">The reaction proceeds by a bi uni uni bi ping pong mechanism.</text>
</comment>
<comment type="catalytic activity">
    <reaction evidence="7 8">
        <text>(R)-pantoate + beta-alanine + ATP = (R)-pantothenate + AMP + diphosphate + H(+)</text>
        <dbReference type="Rhea" id="RHEA:10912"/>
        <dbReference type="ChEBI" id="CHEBI:15378"/>
        <dbReference type="ChEBI" id="CHEBI:15980"/>
        <dbReference type="ChEBI" id="CHEBI:29032"/>
        <dbReference type="ChEBI" id="CHEBI:30616"/>
        <dbReference type="ChEBI" id="CHEBI:33019"/>
        <dbReference type="ChEBI" id="CHEBI:57966"/>
        <dbReference type="ChEBI" id="CHEBI:456215"/>
        <dbReference type="EC" id="6.3.2.1"/>
    </reaction>
</comment>
<dbReference type="PANTHER" id="PTHR21299">
    <property type="entry name" value="CYTIDYLATE KINASE/PANTOATE-BETA-ALANINE LIGASE"/>
    <property type="match status" value="1"/>
</dbReference>
<dbReference type="NCBIfam" id="TIGR00125">
    <property type="entry name" value="cyt_tran_rel"/>
    <property type="match status" value="1"/>
</dbReference>
<dbReference type="NCBIfam" id="TIGR00018">
    <property type="entry name" value="panC"/>
    <property type="match status" value="1"/>
</dbReference>
<dbReference type="AlphaFoldDB" id="A0A7J5AMU3"/>
<keyword evidence="4 8" id="KW-0566">Pantothenate biosynthesis</keyword>
<dbReference type="GO" id="GO:0005524">
    <property type="term" value="F:ATP binding"/>
    <property type="evidence" value="ECO:0007669"/>
    <property type="project" value="UniProtKB-KW"/>
</dbReference>
<dbReference type="InterPro" id="IPR003721">
    <property type="entry name" value="Pantoate_ligase"/>
</dbReference>
<comment type="pathway">
    <text evidence="1 8">Cofactor biosynthesis; (R)-pantothenate biosynthesis; (R)-pantothenate from (R)-pantoate and beta-alanine: step 1/1.</text>
</comment>
<comment type="subcellular location">
    <subcellularLocation>
        <location evidence="8">Cytoplasm</location>
    </subcellularLocation>
</comment>
<proteinExistence type="inferred from homology"/>
<evidence type="ECO:0000256" key="3">
    <source>
        <dbReference type="ARBA" id="ARBA00022598"/>
    </source>
</evidence>
<dbReference type="OrthoDB" id="9773087at2"/>
<name>A0A7J5AMU3_9FLAO</name>
<feature type="active site" description="Proton donor" evidence="8">
    <location>
        <position position="37"/>
    </location>
</feature>
<feature type="binding site" evidence="8">
    <location>
        <position position="61"/>
    </location>
    <ligand>
        <name>beta-alanine</name>
        <dbReference type="ChEBI" id="CHEBI:57966"/>
    </ligand>
</feature>
<reference evidence="9 10" key="1">
    <citation type="submission" date="2019-09" db="EMBL/GenBank/DDBJ databases">
        <authorList>
            <person name="Cao W.R."/>
        </authorList>
    </citation>
    <scope>NUCLEOTIDE SEQUENCE [LARGE SCALE GENOMIC DNA]</scope>
    <source>
        <strain evidence="10">a4</strain>
    </source>
</reference>
<protein>
    <recommendedName>
        <fullName evidence="8">Pantothenate synthetase</fullName>
        <shortName evidence="8">PS</shortName>
        <ecNumber evidence="8">6.3.2.1</ecNumber>
    </recommendedName>
    <alternativeName>
        <fullName evidence="8">Pantoate--beta-alanine ligase</fullName>
    </alternativeName>
    <alternativeName>
        <fullName evidence="8">Pantoate-activating enzyme</fullName>
    </alternativeName>
</protein>
<dbReference type="Pfam" id="PF02569">
    <property type="entry name" value="Pantoate_ligase"/>
    <property type="match status" value="1"/>
</dbReference>
<evidence type="ECO:0000256" key="7">
    <source>
        <dbReference type="ARBA" id="ARBA00048258"/>
    </source>
</evidence>
<feature type="binding site" evidence="8">
    <location>
        <begin position="185"/>
        <end position="188"/>
    </location>
    <ligand>
        <name>ATP</name>
        <dbReference type="ChEBI" id="CHEBI:30616"/>
    </ligand>
</feature>
<feature type="binding site" evidence="8">
    <location>
        <begin position="148"/>
        <end position="151"/>
    </location>
    <ligand>
        <name>ATP</name>
        <dbReference type="ChEBI" id="CHEBI:30616"/>
    </ligand>
</feature>
<keyword evidence="5 8" id="KW-0547">Nucleotide-binding</keyword>
<evidence type="ECO:0000313" key="10">
    <source>
        <dbReference type="Proteomes" id="UP000467305"/>
    </source>
</evidence>
<accession>A0A7J5AMU3</accession>
<evidence type="ECO:0000256" key="6">
    <source>
        <dbReference type="ARBA" id="ARBA00022840"/>
    </source>
</evidence>
<keyword evidence="10" id="KW-1185">Reference proteome</keyword>
<feature type="binding site" evidence="8">
    <location>
        <begin position="30"/>
        <end position="37"/>
    </location>
    <ligand>
        <name>ATP</name>
        <dbReference type="ChEBI" id="CHEBI:30616"/>
    </ligand>
</feature>
<dbReference type="Gene3D" id="3.40.50.620">
    <property type="entry name" value="HUPs"/>
    <property type="match status" value="1"/>
</dbReference>
<keyword evidence="3 8" id="KW-0436">Ligase</keyword>
<dbReference type="HAMAP" id="MF_00158">
    <property type="entry name" value="PanC"/>
    <property type="match status" value="1"/>
</dbReference>
<dbReference type="GO" id="GO:0005829">
    <property type="term" value="C:cytosol"/>
    <property type="evidence" value="ECO:0007669"/>
    <property type="project" value="TreeGrafter"/>
</dbReference>
<dbReference type="EMBL" id="WAAU01000011">
    <property type="protein sequence ID" value="KAB1158924.1"/>
    <property type="molecule type" value="Genomic_DNA"/>
</dbReference>
<evidence type="ECO:0000256" key="1">
    <source>
        <dbReference type="ARBA" id="ARBA00004990"/>
    </source>
</evidence>
<gene>
    <name evidence="8" type="primary">panC</name>
    <name evidence="9" type="ORF">F7018_07410</name>
</gene>
<dbReference type="CDD" id="cd00560">
    <property type="entry name" value="PanC"/>
    <property type="match status" value="1"/>
</dbReference>
<comment type="similarity">
    <text evidence="2 8">Belongs to the pantothenate synthetase family.</text>
</comment>
<keyword evidence="8" id="KW-0963">Cytoplasm</keyword>
<keyword evidence="6 8" id="KW-0067">ATP-binding</keyword>
<dbReference type="UniPathway" id="UPA00028">
    <property type="reaction ID" value="UER00005"/>
</dbReference>
<dbReference type="EC" id="6.3.2.1" evidence="8"/>
<evidence type="ECO:0000313" key="9">
    <source>
        <dbReference type="EMBL" id="KAB1158924.1"/>
    </source>
</evidence>
<comment type="caution">
    <text evidence="9">The sequence shown here is derived from an EMBL/GenBank/DDBJ whole genome shotgun (WGS) entry which is preliminary data.</text>
</comment>
<evidence type="ECO:0000256" key="2">
    <source>
        <dbReference type="ARBA" id="ARBA00009256"/>
    </source>
</evidence>
<evidence type="ECO:0000256" key="4">
    <source>
        <dbReference type="ARBA" id="ARBA00022655"/>
    </source>
</evidence>
<dbReference type="SUPFAM" id="SSF52374">
    <property type="entry name" value="Nucleotidylyl transferase"/>
    <property type="match status" value="1"/>
</dbReference>
<organism evidence="9 10">
    <name type="scientific">Tenacibaculum aiptasiae</name>
    <dbReference type="NCBI Taxonomy" id="426481"/>
    <lineage>
        <taxon>Bacteria</taxon>
        <taxon>Pseudomonadati</taxon>
        <taxon>Bacteroidota</taxon>
        <taxon>Flavobacteriia</taxon>
        <taxon>Flavobacteriales</taxon>
        <taxon>Flavobacteriaceae</taxon>
        <taxon>Tenacibaculum</taxon>
    </lineage>
</organism>
<dbReference type="InterPro" id="IPR014729">
    <property type="entry name" value="Rossmann-like_a/b/a_fold"/>
</dbReference>
<comment type="caution">
    <text evidence="8">Lacks conserved residue(s) required for the propagation of feature annotation.</text>
</comment>